<comment type="similarity">
    <text evidence="1">Belongs to the pseudomonas-type ThrB family.</text>
</comment>
<evidence type="ECO:0000256" key="1">
    <source>
        <dbReference type="ARBA" id="ARBA00038240"/>
    </source>
</evidence>
<dbReference type="Pfam" id="PF01636">
    <property type="entry name" value="APH"/>
    <property type="match status" value="1"/>
</dbReference>
<dbReference type="InterPro" id="IPR011009">
    <property type="entry name" value="Kinase-like_dom_sf"/>
</dbReference>
<evidence type="ECO:0000313" key="4">
    <source>
        <dbReference type="Proteomes" id="UP000317214"/>
    </source>
</evidence>
<keyword evidence="3" id="KW-0808">Transferase</keyword>
<sequence length="389" mass="43116">MAVKNEFISPSSDHFVHGLGNSLQKPDWPVLCEGELSTLLDQHYEVGPLRAIEWRSPRPFSSAARISTAQGGFFIKRHGRALRSVADLQAEHHFMSYLAKSGMNVAQVVPTKSGATAFANDGWTYELHCAAPGEDLYQDRTSWTPFLSGEQAFEAGKVLAELHRAAVHYDAPARSARMLIMNMRLFGTRNPLTALKAEISKHVGLNAFFSHKNWQEDILERVVEPFHAAAYAALQTAPPLWGHGDWHGSNLLWSGCGPAASVSTVLDFGLADKSTALLDVATALERSMVPWLQMEHGEEPVANVEQTTCFLRGYAFVSGWGSNELSALADILPIAHTNFAFSEIDYFYSLLKNEENADLAYSGYLLGHSDWFGRAEGKRWLRHIKTLNL</sequence>
<dbReference type="SUPFAM" id="SSF56112">
    <property type="entry name" value="Protein kinase-like (PK-like)"/>
    <property type="match status" value="1"/>
</dbReference>
<organism evidence="3 4">
    <name type="scientific">Neokomagataea tanensis</name>
    <dbReference type="NCBI Taxonomy" id="661191"/>
    <lineage>
        <taxon>Bacteria</taxon>
        <taxon>Pseudomonadati</taxon>
        <taxon>Pseudomonadota</taxon>
        <taxon>Alphaproteobacteria</taxon>
        <taxon>Acetobacterales</taxon>
        <taxon>Acetobacteraceae</taxon>
        <taxon>Neokomagataea</taxon>
    </lineage>
</organism>
<dbReference type="InterPro" id="IPR002575">
    <property type="entry name" value="Aminoglycoside_PTrfase"/>
</dbReference>
<protein>
    <submittedName>
        <fullName evidence="3">Aminoglycoside phosphotransferase family protein</fullName>
    </submittedName>
</protein>
<dbReference type="AlphaFoldDB" id="A0A4Y6V8A9"/>
<dbReference type="Gene3D" id="3.90.1200.10">
    <property type="match status" value="1"/>
</dbReference>
<evidence type="ECO:0000259" key="2">
    <source>
        <dbReference type="Pfam" id="PF01636"/>
    </source>
</evidence>
<dbReference type="KEGG" id="ntn:D5366_05155"/>
<gene>
    <name evidence="3" type="ORF">D5366_05155</name>
</gene>
<evidence type="ECO:0000313" key="3">
    <source>
        <dbReference type="EMBL" id="QDH24717.1"/>
    </source>
</evidence>
<dbReference type="PANTHER" id="PTHR21064:SF6">
    <property type="entry name" value="AMINOGLYCOSIDE PHOSPHOTRANSFERASE DOMAIN-CONTAINING PROTEIN"/>
    <property type="match status" value="1"/>
</dbReference>
<proteinExistence type="inferred from homology"/>
<reference evidence="3 4" key="1">
    <citation type="submission" date="2018-09" db="EMBL/GenBank/DDBJ databases">
        <title>The complete genome sequence of Neokomagataea tanensis NBRC 106556(T).</title>
        <authorList>
            <person name="Chua K.-O."/>
            <person name="See-Too W.-S."/>
            <person name="Hong K.-W."/>
            <person name="Yin W.-F."/>
            <person name="Chan K.-G."/>
        </authorList>
    </citation>
    <scope>NUCLEOTIDE SEQUENCE [LARGE SCALE GENOMIC DNA]</scope>
    <source>
        <strain evidence="4">AH13 \ NBRC 106556</strain>
    </source>
</reference>
<dbReference type="InterPro" id="IPR050249">
    <property type="entry name" value="Pseudomonas-type_ThrB"/>
</dbReference>
<dbReference type="Gene3D" id="3.30.200.20">
    <property type="entry name" value="Phosphorylase Kinase, domain 1"/>
    <property type="match status" value="1"/>
</dbReference>
<dbReference type="PANTHER" id="PTHR21064">
    <property type="entry name" value="AMINOGLYCOSIDE PHOSPHOTRANSFERASE DOMAIN-CONTAINING PROTEIN-RELATED"/>
    <property type="match status" value="1"/>
</dbReference>
<dbReference type="GO" id="GO:0009088">
    <property type="term" value="P:threonine biosynthetic process"/>
    <property type="evidence" value="ECO:0007669"/>
    <property type="project" value="TreeGrafter"/>
</dbReference>
<dbReference type="OrthoDB" id="3266537at2"/>
<dbReference type="Proteomes" id="UP000317214">
    <property type="component" value="Chromosome"/>
</dbReference>
<keyword evidence="4" id="KW-1185">Reference proteome</keyword>
<dbReference type="GO" id="GO:0004413">
    <property type="term" value="F:homoserine kinase activity"/>
    <property type="evidence" value="ECO:0007669"/>
    <property type="project" value="TreeGrafter"/>
</dbReference>
<name>A0A4Y6V8A9_9PROT</name>
<accession>A0A4Y6V8A9</accession>
<feature type="domain" description="Aminoglycoside phosphotransferase" evidence="2">
    <location>
        <begin position="65"/>
        <end position="318"/>
    </location>
</feature>
<dbReference type="EMBL" id="CP032485">
    <property type="protein sequence ID" value="QDH24717.1"/>
    <property type="molecule type" value="Genomic_DNA"/>
</dbReference>